<accession>A0A0F8ZHH0</accession>
<dbReference type="EMBL" id="LAZR01047859">
    <property type="protein sequence ID" value="KKK93233.1"/>
    <property type="molecule type" value="Genomic_DNA"/>
</dbReference>
<evidence type="ECO:0008006" key="2">
    <source>
        <dbReference type="Google" id="ProtNLM"/>
    </source>
</evidence>
<name>A0A0F8ZHH0_9ZZZZ</name>
<gene>
    <name evidence="1" type="ORF">LCGC14_2694900</name>
</gene>
<comment type="caution">
    <text evidence="1">The sequence shown here is derived from an EMBL/GenBank/DDBJ whole genome shotgun (WGS) entry which is preliminary data.</text>
</comment>
<protein>
    <recommendedName>
        <fullName evidence="2">CR-type domain-containing protein</fullName>
    </recommendedName>
</protein>
<sequence length="123" mass="13003">NLRESGYFDEEGTEKMIVTTGAGANPCDPNSKLIFTGEDPEPKPGVFKRPMGMVEAERKLRGLCPQCGGHGDLLMYGDSLARCPSCDGTGRDDTRTCLVCAGQDSGTHGQICPHCGGRGLEPA</sequence>
<dbReference type="SUPFAM" id="SSF57938">
    <property type="entry name" value="DnaJ/Hsp40 cysteine-rich domain"/>
    <property type="match status" value="1"/>
</dbReference>
<dbReference type="InterPro" id="IPR036410">
    <property type="entry name" value="HSP_DnaJ_Cys-rich_dom_sf"/>
</dbReference>
<reference evidence="1" key="1">
    <citation type="journal article" date="2015" name="Nature">
        <title>Complex archaea that bridge the gap between prokaryotes and eukaryotes.</title>
        <authorList>
            <person name="Spang A."/>
            <person name="Saw J.H."/>
            <person name="Jorgensen S.L."/>
            <person name="Zaremba-Niedzwiedzka K."/>
            <person name="Martijn J."/>
            <person name="Lind A.E."/>
            <person name="van Eijk R."/>
            <person name="Schleper C."/>
            <person name="Guy L."/>
            <person name="Ettema T.J."/>
        </authorList>
    </citation>
    <scope>NUCLEOTIDE SEQUENCE</scope>
</reference>
<dbReference type="AlphaFoldDB" id="A0A0F8ZHH0"/>
<organism evidence="1">
    <name type="scientific">marine sediment metagenome</name>
    <dbReference type="NCBI Taxonomy" id="412755"/>
    <lineage>
        <taxon>unclassified sequences</taxon>
        <taxon>metagenomes</taxon>
        <taxon>ecological metagenomes</taxon>
    </lineage>
</organism>
<evidence type="ECO:0000313" key="1">
    <source>
        <dbReference type="EMBL" id="KKK93233.1"/>
    </source>
</evidence>
<proteinExistence type="predicted"/>
<feature type="non-terminal residue" evidence="1">
    <location>
        <position position="1"/>
    </location>
</feature>